<evidence type="ECO:0000259" key="7">
    <source>
        <dbReference type="Pfam" id="PF00892"/>
    </source>
</evidence>
<feature type="transmembrane region" description="Helical" evidence="6">
    <location>
        <begin position="234"/>
        <end position="254"/>
    </location>
</feature>
<dbReference type="PANTHER" id="PTHR22911:SF6">
    <property type="entry name" value="SOLUTE CARRIER FAMILY 35 MEMBER G1"/>
    <property type="match status" value="1"/>
</dbReference>
<reference evidence="8 9" key="1">
    <citation type="submission" date="2016-10" db="EMBL/GenBank/DDBJ databases">
        <authorList>
            <person name="de Groot N.N."/>
        </authorList>
    </citation>
    <scope>NUCLEOTIDE SEQUENCE [LARGE SCALE GENOMIC DNA]</scope>
    <source>
        <strain evidence="8 9">DSM 19548</strain>
    </source>
</reference>
<feature type="transmembrane region" description="Helical" evidence="6">
    <location>
        <begin position="32"/>
        <end position="54"/>
    </location>
</feature>
<evidence type="ECO:0000313" key="8">
    <source>
        <dbReference type="EMBL" id="SFC85100.1"/>
    </source>
</evidence>
<feature type="transmembrane region" description="Helical" evidence="6">
    <location>
        <begin position="178"/>
        <end position="198"/>
    </location>
</feature>
<evidence type="ECO:0000256" key="1">
    <source>
        <dbReference type="ARBA" id="ARBA00004141"/>
    </source>
</evidence>
<evidence type="ECO:0000256" key="3">
    <source>
        <dbReference type="ARBA" id="ARBA00022692"/>
    </source>
</evidence>
<dbReference type="AlphaFoldDB" id="A0A1I1MU44"/>
<keyword evidence="3 6" id="KW-0812">Transmembrane</keyword>
<feature type="transmembrane region" description="Helical" evidence="6">
    <location>
        <begin position="147"/>
        <end position="166"/>
    </location>
</feature>
<comment type="subcellular location">
    <subcellularLocation>
        <location evidence="1">Membrane</location>
        <topology evidence="1">Multi-pass membrane protein</topology>
    </subcellularLocation>
</comment>
<evidence type="ECO:0000256" key="2">
    <source>
        <dbReference type="ARBA" id="ARBA00009853"/>
    </source>
</evidence>
<dbReference type="Gene3D" id="1.10.3730.20">
    <property type="match status" value="1"/>
</dbReference>
<feature type="transmembrane region" description="Helical" evidence="6">
    <location>
        <begin position="204"/>
        <end position="227"/>
    </location>
</feature>
<evidence type="ECO:0000313" key="9">
    <source>
        <dbReference type="Proteomes" id="UP000198728"/>
    </source>
</evidence>
<evidence type="ECO:0000256" key="4">
    <source>
        <dbReference type="ARBA" id="ARBA00022989"/>
    </source>
</evidence>
<sequence>MQSNTKGALLALLAFGIFSTHDVLIKFLGGSYSAFQIVFFSVLFGFPISTLMLMNDKTDGNLRPRHPWWTALRTISAVIAGVSGFYAFSMLPMAQVYAILFTSPLLITLLSIPILGETVGIRRGMAIIVGLLGVLIVLRPGSTDLGLGHAAALVSAVGGALASIIVRKIGRDERSVVLILYPMMANVILMGVMMAFVYRPMPAVHFGASAMIAALAFIATLTIIAAYRAGQAVVVAPMQYSQILWATAYGLIFFDELLDPNTAIGASVIIASGIYIVLREDRSNASENTPVLRTRSRFDAGTYLRVSSLLGRAKNGEKKA</sequence>
<dbReference type="RefSeq" id="WP_093361625.1">
    <property type="nucleotide sequence ID" value="NZ_FOLG01000010.1"/>
</dbReference>
<dbReference type="STRING" id="441112.SAMN04488094_11042"/>
<name>A0A1I1MU44_9RHOB</name>
<feature type="transmembrane region" description="Helical" evidence="6">
    <location>
        <begin position="260"/>
        <end position="278"/>
    </location>
</feature>
<feature type="transmembrane region" description="Helical" evidence="6">
    <location>
        <begin position="66"/>
        <end position="88"/>
    </location>
</feature>
<dbReference type="SUPFAM" id="SSF103481">
    <property type="entry name" value="Multidrug resistance efflux transporter EmrE"/>
    <property type="match status" value="2"/>
</dbReference>
<gene>
    <name evidence="8" type="ORF">SAMN04488094_11042</name>
</gene>
<keyword evidence="5 6" id="KW-0472">Membrane</keyword>
<evidence type="ECO:0000256" key="5">
    <source>
        <dbReference type="ARBA" id="ARBA00023136"/>
    </source>
</evidence>
<keyword evidence="4 6" id="KW-1133">Transmembrane helix</keyword>
<dbReference type="InterPro" id="IPR000620">
    <property type="entry name" value="EamA_dom"/>
</dbReference>
<organism evidence="8 9">
    <name type="scientific">Tropicimonas isoalkanivorans</name>
    <dbReference type="NCBI Taxonomy" id="441112"/>
    <lineage>
        <taxon>Bacteria</taxon>
        <taxon>Pseudomonadati</taxon>
        <taxon>Pseudomonadota</taxon>
        <taxon>Alphaproteobacteria</taxon>
        <taxon>Rhodobacterales</taxon>
        <taxon>Roseobacteraceae</taxon>
        <taxon>Tropicimonas</taxon>
    </lineage>
</organism>
<protein>
    <submittedName>
        <fullName evidence="8">Permease of the drug/metabolite transporter (DMT) superfamily</fullName>
    </submittedName>
</protein>
<evidence type="ECO:0000256" key="6">
    <source>
        <dbReference type="SAM" id="Phobius"/>
    </source>
</evidence>
<feature type="transmembrane region" description="Helical" evidence="6">
    <location>
        <begin position="124"/>
        <end position="141"/>
    </location>
</feature>
<dbReference type="PANTHER" id="PTHR22911">
    <property type="entry name" value="ACYL-MALONYL CONDENSING ENZYME-RELATED"/>
    <property type="match status" value="1"/>
</dbReference>
<dbReference type="GO" id="GO:0016020">
    <property type="term" value="C:membrane"/>
    <property type="evidence" value="ECO:0007669"/>
    <property type="project" value="UniProtKB-SubCell"/>
</dbReference>
<dbReference type="Pfam" id="PF00892">
    <property type="entry name" value="EamA"/>
    <property type="match status" value="1"/>
</dbReference>
<dbReference type="InterPro" id="IPR037185">
    <property type="entry name" value="EmrE-like"/>
</dbReference>
<comment type="similarity">
    <text evidence="2">Belongs to the drug/metabolite transporter (DMT) superfamily. 10 TMS drug/metabolite exporter (DME) (TC 2.A.7.3) family.</text>
</comment>
<feature type="domain" description="EamA" evidence="7">
    <location>
        <begin position="6"/>
        <end position="138"/>
    </location>
</feature>
<dbReference type="EMBL" id="FOLG01000010">
    <property type="protein sequence ID" value="SFC85100.1"/>
    <property type="molecule type" value="Genomic_DNA"/>
</dbReference>
<dbReference type="Proteomes" id="UP000198728">
    <property type="component" value="Unassembled WGS sequence"/>
</dbReference>
<proteinExistence type="inferred from homology"/>
<dbReference type="OrthoDB" id="7818056at2"/>
<feature type="transmembrane region" description="Helical" evidence="6">
    <location>
        <begin position="94"/>
        <end position="112"/>
    </location>
</feature>
<keyword evidence="9" id="KW-1185">Reference proteome</keyword>
<accession>A0A1I1MU44</accession>